<sequence>MEHGNYSAPPLAQPEALYSLQLLCAQIGSAASSSTVKNRLQELNHGAHSGGGLYTALQHYQPLYICHRRPQSCRVSAQLVAAGRAGSQLSPSWACSADLATAPAFSYSTSQTHTHSPCSHQPPSYSSAARPDLPRKRFARRLKAFLSPASRLAE</sequence>
<proteinExistence type="predicted"/>
<dbReference type="EMBL" id="MCGR01000007">
    <property type="protein sequence ID" value="ORY89011.1"/>
    <property type="molecule type" value="Genomic_DNA"/>
</dbReference>
<organism evidence="2 3">
    <name type="scientific">Leucosporidium creatinivorum</name>
    <dbReference type="NCBI Taxonomy" id="106004"/>
    <lineage>
        <taxon>Eukaryota</taxon>
        <taxon>Fungi</taxon>
        <taxon>Dikarya</taxon>
        <taxon>Basidiomycota</taxon>
        <taxon>Pucciniomycotina</taxon>
        <taxon>Microbotryomycetes</taxon>
        <taxon>Leucosporidiales</taxon>
        <taxon>Leucosporidium</taxon>
    </lineage>
</organism>
<evidence type="ECO:0000313" key="2">
    <source>
        <dbReference type="EMBL" id="ORY89011.1"/>
    </source>
</evidence>
<dbReference type="InParanoid" id="A0A1Y2FYA0"/>
<feature type="compositionally biased region" description="Polar residues" evidence="1">
    <location>
        <begin position="111"/>
        <end position="127"/>
    </location>
</feature>
<name>A0A1Y2FYA0_9BASI</name>
<accession>A0A1Y2FYA0</accession>
<evidence type="ECO:0000256" key="1">
    <source>
        <dbReference type="SAM" id="MobiDB-lite"/>
    </source>
</evidence>
<protein>
    <submittedName>
        <fullName evidence="2">Uncharacterized protein</fullName>
    </submittedName>
</protein>
<dbReference type="Proteomes" id="UP000193467">
    <property type="component" value="Unassembled WGS sequence"/>
</dbReference>
<keyword evidence="3" id="KW-1185">Reference proteome</keyword>
<reference evidence="2 3" key="1">
    <citation type="submission" date="2016-07" db="EMBL/GenBank/DDBJ databases">
        <title>Pervasive Adenine N6-methylation of Active Genes in Fungi.</title>
        <authorList>
            <consortium name="DOE Joint Genome Institute"/>
            <person name="Mondo S.J."/>
            <person name="Dannebaum R.O."/>
            <person name="Kuo R.C."/>
            <person name="Labutti K."/>
            <person name="Haridas S."/>
            <person name="Kuo A."/>
            <person name="Salamov A."/>
            <person name="Ahrendt S.R."/>
            <person name="Lipzen A."/>
            <person name="Sullivan W."/>
            <person name="Andreopoulos W.B."/>
            <person name="Clum A."/>
            <person name="Lindquist E."/>
            <person name="Daum C."/>
            <person name="Ramamoorthy G.K."/>
            <person name="Gryganskyi A."/>
            <person name="Culley D."/>
            <person name="Magnuson J.K."/>
            <person name="James T.Y."/>
            <person name="O'Malley M.A."/>
            <person name="Stajich J.E."/>
            <person name="Spatafora J.W."/>
            <person name="Visel A."/>
            <person name="Grigoriev I.V."/>
        </authorList>
    </citation>
    <scope>NUCLEOTIDE SEQUENCE [LARGE SCALE GENOMIC DNA]</scope>
    <source>
        <strain evidence="2 3">62-1032</strain>
    </source>
</reference>
<feature type="region of interest" description="Disordered" evidence="1">
    <location>
        <begin position="111"/>
        <end position="133"/>
    </location>
</feature>
<evidence type="ECO:0000313" key="3">
    <source>
        <dbReference type="Proteomes" id="UP000193467"/>
    </source>
</evidence>
<gene>
    <name evidence="2" type="ORF">BCR35DRAFT_190603</name>
</gene>
<comment type="caution">
    <text evidence="2">The sequence shown here is derived from an EMBL/GenBank/DDBJ whole genome shotgun (WGS) entry which is preliminary data.</text>
</comment>
<dbReference type="AlphaFoldDB" id="A0A1Y2FYA0"/>